<dbReference type="KEGG" id="pbp:STSP1_00827"/>
<organism evidence="2 3">
    <name type="scientific">Sedimentisphaera salicampi</name>
    <dbReference type="NCBI Taxonomy" id="1941349"/>
    <lineage>
        <taxon>Bacteria</taxon>
        <taxon>Pseudomonadati</taxon>
        <taxon>Planctomycetota</taxon>
        <taxon>Phycisphaerae</taxon>
        <taxon>Sedimentisphaerales</taxon>
        <taxon>Sedimentisphaeraceae</taxon>
        <taxon>Sedimentisphaera</taxon>
    </lineage>
</organism>
<dbReference type="RefSeq" id="WP_161491600.1">
    <property type="nucleotide sequence ID" value="NZ_CP021023.1"/>
</dbReference>
<dbReference type="AlphaFoldDB" id="A0A1W6LL09"/>
<gene>
    <name evidence="2" type="ORF">STSP1_00827</name>
</gene>
<dbReference type="PROSITE" id="PS51257">
    <property type="entry name" value="PROKAR_LIPOPROTEIN"/>
    <property type="match status" value="1"/>
</dbReference>
<name>A0A1W6LL09_9BACT</name>
<sequence precursor="true">MKTIKKTISALSIAVMLFAAGCSMELSGSGCADKGDACSSQEEINDYTGEQPENN</sequence>
<dbReference type="EMBL" id="CP021023">
    <property type="protein sequence ID" value="ARN56445.1"/>
    <property type="molecule type" value="Genomic_DNA"/>
</dbReference>
<proteinExistence type="predicted"/>
<keyword evidence="1" id="KW-0732">Signal</keyword>
<keyword evidence="3" id="KW-1185">Reference proteome</keyword>
<dbReference type="Proteomes" id="UP000193334">
    <property type="component" value="Chromosome"/>
</dbReference>
<feature type="chain" id="PRO_5010863007" evidence="1">
    <location>
        <begin position="22"/>
        <end position="55"/>
    </location>
</feature>
<dbReference type="OrthoDB" id="9906141at2"/>
<reference evidence="3" key="1">
    <citation type="submission" date="2017-04" db="EMBL/GenBank/DDBJ databases">
        <title>Comparative genomics and description of representatives of a novel lineage of planctomycetes thriving in anoxic sediments.</title>
        <authorList>
            <person name="Spring S."/>
            <person name="Bunk B."/>
            <person name="Sproer C."/>
        </authorList>
    </citation>
    <scope>NUCLEOTIDE SEQUENCE [LARGE SCALE GENOMIC DNA]</scope>
    <source>
        <strain evidence="3">ST-PulAB-D4</strain>
    </source>
</reference>
<dbReference type="STRING" id="1941349.STSP1_00827"/>
<protein>
    <submittedName>
        <fullName evidence="2">Uncharacterized protein</fullName>
    </submittedName>
</protein>
<feature type="signal peptide" evidence="1">
    <location>
        <begin position="1"/>
        <end position="21"/>
    </location>
</feature>
<evidence type="ECO:0000313" key="2">
    <source>
        <dbReference type="EMBL" id="ARN56445.1"/>
    </source>
</evidence>
<evidence type="ECO:0000313" key="3">
    <source>
        <dbReference type="Proteomes" id="UP000193334"/>
    </source>
</evidence>
<accession>A0A1W6LL09</accession>
<evidence type="ECO:0000256" key="1">
    <source>
        <dbReference type="SAM" id="SignalP"/>
    </source>
</evidence>